<dbReference type="Gene3D" id="3.20.80.10">
    <property type="entry name" value="Regulatory factor, effector binding domain"/>
    <property type="match status" value="1"/>
</dbReference>
<proteinExistence type="predicted"/>
<organism evidence="1 2">
    <name type="scientific">Estrella lausannensis</name>
    <dbReference type="NCBI Taxonomy" id="483423"/>
    <lineage>
        <taxon>Bacteria</taxon>
        <taxon>Pseudomonadati</taxon>
        <taxon>Chlamydiota</taxon>
        <taxon>Chlamydiia</taxon>
        <taxon>Parachlamydiales</taxon>
        <taxon>Candidatus Criblamydiaceae</taxon>
        <taxon>Estrella</taxon>
    </lineage>
</organism>
<name>A0A0H5DND2_9BACT</name>
<dbReference type="Proteomes" id="UP000220251">
    <property type="component" value="Unassembled WGS sequence"/>
</dbReference>
<accession>A0A0H5DND2</accession>
<dbReference type="OrthoDB" id="2156220at2"/>
<dbReference type="PANTHER" id="PTHR11220:SF58">
    <property type="entry name" value="SOUL HEME-BINDING FAMILY PROTEIN"/>
    <property type="match status" value="1"/>
</dbReference>
<dbReference type="Pfam" id="PF04832">
    <property type="entry name" value="SOUL"/>
    <property type="match status" value="1"/>
</dbReference>
<sequence>MKPLIWPLIILVFLITLGFSLFRPGSELPFKSLQKEGPFEVREYGPFIVAETIIPGERQAAFDQGVRILDSYINGGNAKSEKLEVAVPVTEQLSKKGWAIRFILKGERAAADFPKPDNSQVVVKLMDRKRFAVIRFDGVADDATIHEKLIELMDFVLAKKLTARNETIIALYSPPWTPGFLRKNELLLQLD</sequence>
<reference evidence="2" key="1">
    <citation type="submission" date="2015-06" db="EMBL/GenBank/DDBJ databases">
        <authorList>
            <person name="Bertelli C."/>
        </authorList>
    </citation>
    <scope>NUCLEOTIDE SEQUENCE [LARGE SCALE GENOMIC DNA]</scope>
    <source>
        <strain evidence="2">CRIB-30</strain>
    </source>
</reference>
<keyword evidence="2" id="KW-1185">Reference proteome</keyword>
<dbReference type="SUPFAM" id="SSF55136">
    <property type="entry name" value="Probable bacterial effector-binding domain"/>
    <property type="match status" value="1"/>
</dbReference>
<evidence type="ECO:0000313" key="1">
    <source>
        <dbReference type="EMBL" id="CRX37682.1"/>
    </source>
</evidence>
<dbReference type="AlphaFoldDB" id="A0A0H5DND2"/>
<dbReference type="RefSeq" id="WP_098037543.1">
    <property type="nucleotide sequence ID" value="NZ_CWGJ01000005.1"/>
</dbReference>
<dbReference type="PANTHER" id="PTHR11220">
    <property type="entry name" value="HEME-BINDING PROTEIN-RELATED"/>
    <property type="match status" value="1"/>
</dbReference>
<dbReference type="InterPro" id="IPR006917">
    <property type="entry name" value="SOUL_heme-bd"/>
</dbReference>
<dbReference type="EMBL" id="CWGJ01000005">
    <property type="protein sequence ID" value="CRX37682.1"/>
    <property type="molecule type" value="Genomic_DNA"/>
</dbReference>
<gene>
    <name evidence="1" type="ORF">ELAC_0321</name>
</gene>
<protein>
    <submittedName>
        <fullName evidence="1">Heme-binding protein</fullName>
    </submittedName>
</protein>
<dbReference type="InterPro" id="IPR011256">
    <property type="entry name" value="Reg_factor_effector_dom_sf"/>
</dbReference>
<evidence type="ECO:0000313" key="2">
    <source>
        <dbReference type="Proteomes" id="UP000220251"/>
    </source>
</evidence>